<dbReference type="EMBL" id="MIGC01002418">
    <property type="protein sequence ID" value="PHJ21102.1"/>
    <property type="molecule type" value="Genomic_DNA"/>
</dbReference>
<comment type="caution">
    <text evidence="1">The sequence shown here is derived from an EMBL/GenBank/DDBJ whole genome shotgun (WGS) entry which is preliminary data.</text>
</comment>
<reference evidence="1 2" key="1">
    <citation type="journal article" date="2017" name="Int. J. Parasitol.">
        <title>The genome of the protozoan parasite Cystoisospora suis and a reverse vaccinology approach to identify vaccine candidates.</title>
        <authorList>
            <person name="Palmieri N."/>
            <person name="Shrestha A."/>
            <person name="Ruttkowski B."/>
            <person name="Beck T."/>
            <person name="Vogl C."/>
            <person name="Tomley F."/>
            <person name="Blake D.P."/>
            <person name="Joachim A."/>
        </authorList>
    </citation>
    <scope>NUCLEOTIDE SEQUENCE [LARGE SCALE GENOMIC DNA]</scope>
    <source>
        <strain evidence="1 2">Wien I</strain>
    </source>
</reference>
<keyword evidence="2" id="KW-1185">Reference proteome</keyword>
<dbReference type="AlphaFoldDB" id="A0A2C6KYW6"/>
<evidence type="ECO:0000313" key="1">
    <source>
        <dbReference type="EMBL" id="PHJ21102.1"/>
    </source>
</evidence>
<organism evidence="1 2">
    <name type="scientific">Cystoisospora suis</name>
    <dbReference type="NCBI Taxonomy" id="483139"/>
    <lineage>
        <taxon>Eukaryota</taxon>
        <taxon>Sar</taxon>
        <taxon>Alveolata</taxon>
        <taxon>Apicomplexa</taxon>
        <taxon>Conoidasida</taxon>
        <taxon>Coccidia</taxon>
        <taxon>Eucoccidiorida</taxon>
        <taxon>Eimeriorina</taxon>
        <taxon>Sarcocystidae</taxon>
        <taxon>Cystoisospora</taxon>
    </lineage>
</organism>
<dbReference type="OrthoDB" id="420623at2759"/>
<accession>A0A2C6KYW6</accession>
<dbReference type="GeneID" id="94428449"/>
<evidence type="ECO:0000313" key="2">
    <source>
        <dbReference type="Proteomes" id="UP000221165"/>
    </source>
</evidence>
<name>A0A2C6KYW6_9APIC</name>
<sequence length="193" mass="21434">MSSLCVGGVALLFSSIAYVCFCPIMNFNRIPTRLSTHFVCDPYTTLMHYKRTFKFLQQLKQVPNCRILCLGNKNQVDIEWSKHFEGVTTLQNCAATPGSSSILSAAPVHYSLIVCLDPVLFAKHLYGINVPVLGVCTPRDIHEHPEILKVIDYLLPAPSSRTDGALRRLLAREFLDKDSLGQAGTDAKQVPRS</sequence>
<proteinExistence type="predicted"/>
<dbReference type="VEuPathDB" id="ToxoDB:CSUI_005058"/>
<dbReference type="RefSeq" id="XP_067922786.1">
    <property type="nucleotide sequence ID" value="XM_068065238.1"/>
</dbReference>
<gene>
    <name evidence="1" type="ORF">CSUI_005058</name>
</gene>
<dbReference type="Proteomes" id="UP000221165">
    <property type="component" value="Unassembled WGS sequence"/>
</dbReference>
<protein>
    <submittedName>
        <fullName evidence="1">Uncharacterized protein</fullName>
    </submittedName>
</protein>